<evidence type="ECO:0000259" key="1">
    <source>
        <dbReference type="SMART" id="SM00471"/>
    </source>
</evidence>
<dbReference type="Gene3D" id="1.10.3210.10">
    <property type="entry name" value="Hypothetical protein af1432"/>
    <property type="match status" value="1"/>
</dbReference>
<dbReference type="InterPro" id="IPR052194">
    <property type="entry name" value="MESH1"/>
</dbReference>
<sequence>MTKTKLTDKFVSALIYATHLHANQTRKISGVPYIAHLLSVAALVLEVGGTEEEAIAGLLHDSIEDQGGKSTREEVRQLFGETVIAIVDGCTECDSEPKPPWEERKQRYLANLRHASPSVRRVSLADKLHNARSLLTDYQQQGSNIWSQFKAGREGTLWFYRQLQQIYHETGSDWMTQEFTRVVQELEQKVIGNR</sequence>
<dbReference type="Proteomes" id="UP000661112">
    <property type="component" value="Unassembled WGS sequence"/>
</dbReference>
<dbReference type="SUPFAM" id="SSF109604">
    <property type="entry name" value="HD-domain/PDEase-like"/>
    <property type="match status" value="1"/>
</dbReference>
<comment type="caution">
    <text evidence="2">The sequence shown here is derived from an EMBL/GenBank/DDBJ whole genome shotgun (WGS) entry which is preliminary data.</text>
</comment>
<dbReference type="InterPro" id="IPR003607">
    <property type="entry name" value="HD/PDEase_dom"/>
</dbReference>
<feature type="domain" description="HD/PDEase" evidence="1">
    <location>
        <begin position="29"/>
        <end position="140"/>
    </location>
</feature>
<dbReference type="EMBL" id="JACJSG010000002">
    <property type="protein sequence ID" value="MBD2499502.1"/>
    <property type="molecule type" value="Genomic_DNA"/>
</dbReference>
<evidence type="ECO:0000313" key="3">
    <source>
        <dbReference type="Proteomes" id="UP000661112"/>
    </source>
</evidence>
<protein>
    <submittedName>
        <fullName evidence="2">HD domain-containing protein</fullName>
    </submittedName>
</protein>
<dbReference type="SMART" id="SM00471">
    <property type="entry name" value="HDc"/>
    <property type="match status" value="1"/>
</dbReference>
<name>A0ABR8CXG2_9NOST</name>
<keyword evidence="3" id="KW-1185">Reference proteome</keyword>
<dbReference type="RefSeq" id="WP_190466425.1">
    <property type="nucleotide sequence ID" value="NZ_JACJSG010000002.1"/>
</dbReference>
<dbReference type="PANTHER" id="PTHR46246">
    <property type="entry name" value="GUANOSINE-3',5'-BIS(DIPHOSPHATE) 3'-PYROPHOSPHOHYDROLASE MESH1"/>
    <property type="match status" value="1"/>
</dbReference>
<evidence type="ECO:0000313" key="2">
    <source>
        <dbReference type="EMBL" id="MBD2499502.1"/>
    </source>
</evidence>
<reference evidence="2 3" key="1">
    <citation type="journal article" date="2020" name="ISME J.">
        <title>Comparative genomics reveals insights into cyanobacterial evolution and habitat adaptation.</title>
        <authorList>
            <person name="Chen M.Y."/>
            <person name="Teng W.K."/>
            <person name="Zhao L."/>
            <person name="Hu C.X."/>
            <person name="Zhou Y.K."/>
            <person name="Han B.P."/>
            <person name="Song L.R."/>
            <person name="Shu W.S."/>
        </authorList>
    </citation>
    <scope>NUCLEOTIDE SEQUENCE [LARGE SCALE GENOMIC DNA]</scope>
    <source>
        <strain evidence="2 3">FACHB-119</strain>
    </source>
</reference>
<dbReference type="Pfam" id="PF13328">
    <property type="entry name" value="HD_4"/>
    <property type="match status" value="1"/>
</dbReference>
<dbReference type="PANTHER" id="PTHR46246:SF1">
    <property type="entry name" value="GUANOSINE-3',5'-BIS(DIPHOSPHATE) 3'-PYROPHOSPHOHYDROLASE MESH1"/>
    <property type="match status" value="1"/>
</dbReference>
<accession>A0ABR8CXG2</accession>
<organism evidence="2 3">
    <name type="scientific">Anabaena azotica FACHB-119</name>
    <dbReference type="NCBI Taxonomy" id="947527"/>
    <lineage>
        <taxon>Bacteria</taxon>
        <taxon>Bacillati</taxon>
        <taxon>Cyanobacteriota</taxon>
        <taxon>Cyanophyceae</taxon>
        <taxon>Nostocales</taxon>
        <taxon>Nostocaceae</taxon>
        <taxon>Anabaena</taxon>
        <taxon>Anabaena azotica</taxon>
    </lineage>
</organism>
<proteinExistence type="predicted"/>
<gene>
    <name evidence="2" type="ORF">H6G83_02530</name>
</gene>